<evidence type="ECO:0000256" key="1">
    <source>
        <dbReference type="SAM" id="MobiDB-lite"/>
    </source>
</evidence>
<dbReference type="OrthoDB" id="1024736at2759"/>
<dbReference type="InterPro" id="IPR052929">
    <property type="entry name" value="RNase_H-like_EbsB-rel"/>
</dbReference>
<feature type="region of interest" description="Disordered" evidence="1">
    <location>
        <begin position="235"/>
        <end position="255"/>
    </location>
</feature>
<keyword evidence="4" id="KW-0808">Transferase</keyword>
<proteinExistence type="predicted"/>
<dbReference type="Proteomes" id="UP000694251">
    <property type="component" value="Chromosome 10"/>
</dbReference>
<keyword evidence="4" id="KW-0695">RNA-directed DNA polymerase</keyword>
<dbReference type="CDD" id="cd06222">
    <property type="entry name" value="RNase_H_like"/>
    <property type="match status" value="1"/>
</dbReference>
<dbReference type="AlphaFoldDB" id="A0A8T1ZV06"/>
<keyword evidence="5" id="KW-1185">Reference proteome</keyword>
<accession>A0A8T1ZV06</accession>
<dbReference type="Pfam" id="PF00078">
    <property type="entry name" value="RVT_1"/>
    <property type="match status" value="1"/>
</dbReference>
<dbReference type="InterPro" id="IPR044730">
    <property type="entry name" value="RNase_H-like_dom_plant"/>
</dbReference>
<feature type="domain" description="RNase H type-1" evidence="3">
    <location>
        <begin position="271"/>
        <end position="339"/>
    </location>
</feature>
<dbReference type="InterPro" id="IPR000477">
    <property type="entry name" value="RT_dom"/>
</dbReference>
<sequence length="339" mass="38343">MEENDVEEAEVSKGTKELASSSSSILKEKSSQSGHSTHVAAQLSSHSASLVAANRPHSSGGVENTPTVRPLREIPWSVGCVRSVKYQFLINGAPYGEIIPTRGLRQGDPLSPYLFVFCTEMLVKMLQGVEKKSQITRLKVSRGAPPITHLLFADDSMFYYKEKDEELSQIIQIIEEYSLSLGQRVNYQTSCVHFGKHIPKDRKDEVKRRLGIDQEGGDGVYLALEVVNKAREDMEEWKSRKEPQPRTKTQRKSGDQRIKWKTPSLEWVKCNTDGAWFEDLPDCGVGWALRDNAGQVMWLGVKALPRLRSVLETELEALRWAVISLSRFNYRKIIFESDS</sequence>
<organism evidence="4 5">
    <name type="scientific">Arabidopsis suecica</name>
    <name type="common">Swedish thale-cress</name>
    <name type="synonym">Cardaminopsis suecica</name>
    <dbReference type="NCBI Taxonomy" id="45249"/>
    <lineage>
        <taxon>Eukaryota</taxon>
        <taxon>Viridiplantae</taxon>
        <taxon>Streptophyta</taxon>
        <taxon>Embryophyta</taxon>
        <taxon>Tracheophyta</taxon>
        <taxon>Spermatophyta</taxon>
        <taxon>Magnoliopsida</taxon>
        <taxon>eudicotyledons</taxon>
        <taxon>Gunneridae</taxon>
        <taxon>Pentapetalae</taxon>
        <taxon>rosids</taxon>
        <taxon>malvids</taxon>
        <taxon>Brassicales</taxon>
        <taxon>Brassicaceae</taxon>
        <taxon>Camelineae</taxon>
        <taxon>Arabidopsis</taxon>
    </lineage>
</organism>
<name>A0A8T1ZV06_ARASU</name>
<dbReference type="GO" id="GO:0003676">
    <property type="term" value="F:nucleic acid binding"/>
    <property type="evidence" value="ECO:0007669"/>
    <property type="project" value="InterPro"/>
</dbReference>
<feature type="domain" description="Reverse transcriptase" evidence="2">
    <location>
        <begin position="89"/>
        <end position="187"/>
    </location>
</feature>
<feature type="compositionally biased region" description="Basic and acidic residues" evidence="1">
    <location>
        <begin position="235"/>
        <end position="245"/>
    </location>
</feature>
<dbReference type="EMBL" id="JAEFBJ010000010">
    <property type="protein sequence ID" value="KAG7563951.1"/>
    <property type="molecule type" value="Genomic_DNA"/>
</dbReference>
<dbReference type="GO" id="GO:0003964">
    <property type="term" value="F:RNA-directed DNA polymerase activity"/>
    <property type="evidence" value="ECO:0007669"/>
    <property type="project" value="UniProtKB-KW"/>
</dbReference>
<evidence type="ECO:0000313" key="4">
    <source>
        <dbReference type="EMBL" id="KAG7563951.1"/>
    </source>
</evidence>
<reference evidence="4 5" key="1">
    <citation type="submission" date="2020-12" db="EMBL/GenBank/DDBJ databases">
        <title>Concerted genomic and epigenomic changes stabilize Arabidopsis allopolyploids.</title>
        <authorList>
            <person name="Chen Z."/>
        </authorList>
    </citation>
    <scope>NUCLEOTIDE SEQUENCE [LARGE SCALE GENOMIC DNA]</scope>
    <source>
        <strain evidence="4">As9502</strain>
        <tissue evidence="4">Leaf</tissue>
    </source>
</reference>
<dbReference type="InterPro" id="IPR002156">
    <property type="entry name" value="RNaseH_domain"/>
</dbReference>
<evidence type="ECO:0000313" key="5">
    <source>
        <dbReference type="Proteomes" id="UP000694251"/>
    </source>
</evidence>
<keyword evidence="4" id="KW-0548">Nucleotidyltransferase</keyword>
<feature type="region of interest" description="Disordered" evidence="1">
    <location>
        <begin position="1"/>
        <end position="67"/>
    </location>
</feature>
<evidence type="ECO:0000259" key="2">
    <source>
        <dbReference type="Pfam" id="PF00078"/>
    </source>
</evidence>
<dbReference type="GO" id="GO:0004523">
    <property type="term" value="F:RNA-DNA hybrid ribonuclease activity"/>
    <property type="evidence" value="ECO:0007669"/>
    <property type="project" value="InterPro"/>
</dbReference>
<evidence type="ECO:0000259" key="3">
    <source>
        <dbReference type="Pfam" id="PF13456"/>
    </source>
</evidence>
<dbReference type="PANTHER" id="PTHR47074:SF48">
    <property type="entry name" value="POLYNUCLEOTIDYL TRANSFERASE, RIBONUCLEASE H-LIKE SUPERFAMILY PROTEIN"/>
    <property type="match status" value="1"/>
</dbReference>
<comment type="caution">
    <text evidence="4">The sequence shown here is derived from an EMBL/GenBank/DDBJ whole genome shotgun (WGS) entry which is preliminary data.</text>
</comment>
<dbReference type="PANTHER" id="PTHR47074">
    <property type="entry name" value="BNAC02G40300D PROTEIN"/>
    <property type="match status" value="1"/>
</dbReference>
<gene>
    <name evidence="4" type="ORF">ISN44_As10g007060</name>
</gene>
<protein>
    <submittedName>
        <fullName evidence="4">Reverse transcriptase domain</fullName>
    </submittedName>
</protein>
<dbReference type="Pfam" id="PF13456">
    <property type="entry name" value="RVT_3"/>
    <property type="match status" value="1"/>
</dbReference>